<evidence type="ECO:0000313" key="1">
    <source>
        <dbReference type="EMBL" id="TXD73870.1"/>
    </source>
</evidence>
<dbReference type="InterPro" id="IPR038231">
    <property type="entry name" value="MepB-like_sf"/>
</dbReference>
<dbReference type="OrthoDB" id="4954833at2"/>
<organism evidence="1 2">
    <name type="scientific">Aequorivita antarctica</name>
    <dbReference type="NCBI Taxonomy" id="153266"/>
    <lineage>
        <taxon>Bacteria</taxon>
        <taxon>Pseudomonadati</taxon>
        <taxon>Bacteroidota</taxon>
        <taxon>Flavobacteriia</taxon>
        <taxon>Flavobacteriales</taxon>
        <taxon>Flavobacteriaceae</taxon>
        <taxon>Aequorivita</taxon>
    </lineage>
</organism>
<protein>
    <submittedName>
        <fullName evidence="1">MepB family protein</fullName>
    </submittedName>
</protein>
<reference evidence="1 2" key="1">
    <citation type="submission" date="2019-08" db="EMBL/GenBank/DDBJ databases">
        <title>Genome of Aequorivita antarctica SW49 (type strain).</title>
        <authorList>
            <person name="Bowman J.P."/>
        </authorList>
    </citation>
    <scope>NUCLEOTIDE SEQUENCE [LARGE SCALE GENOMIC DNA]</scope>
    <source>
        <strain evidence="1 2">SW49</strain>
    </source>
</reference>
<dbReference type="Proteomes" id="UP000321497">
    <property type="component" value="Unassembled WGS sequence"/>
</dbReference>
<dbReference type="Gene3D" id="3.40.1350.140">
    <property type="entry name" value="MepB-like"/>
    <property type="match status" value="1"/>
</dbReference>
<keyword evidence="2" id="KW-1185">Reference proteome</keyword>
<dbReference type="PIRSF" id="PIRSF032285">
    <property type="entry name" value="UCP032285"/>
    <property type="match status" value="1"/>
</dbReference>
<evidence type="ECO:0000313" key="2">
    <source>
        <dbReference type="Proteomes" id="UP000321497"/>
    </source>
</evidence>
<dbReference type="Pfam" id="PF08877">
    <property type="entry name" value="MepB-like"/>
    <property type="match status" value="1"/>
</dbReference>
<dbReference type="RefSeq" id="WP_111843501.1">
    <property type="nucleotide sequence ID" value="NZ_UEGI01000002.1"/>
</dbReference>
<dbReference type="EMBL" id="VORT01000003">
    <property type="protein sequence ID" value="TXD73870.1"/>
    <property type="molecule type" value="Genomic_DNA"/>
</dbReference>
<accession>A0A5C6Z2Z1</accession>
<gene>
    <name evidence="1" type="ORF">ESU54_05220</name>
</gene>
<name>A0A5C6Z2Z1_9FLAO</name>
<proteinExistence type="predicted"/>
<comment type="caution">
    <text evidence="1">The sequence shown here is derived from an EMBL/GenBank/DDBJ whole genome shotgun (WGS) entry which is preliminary data.</text>
</comment>
<dbReference type="AlphaFoldDB" id="A0A5C6Z2Z1"/>
<sequence length="162" mass="19042">MNEINTEMYRKCGLNISNFITEPESKEYNACQFQIDGRLVISRIAKTTPKKIGQFVTFWNRNTKGITQPYSEIDNFHFYVINVQKENHVGQFVFPKSILIAKGIVSTEKKDGKRGFRVYPIWDAPTSKQAQKTQQWQLDYFYEINSKTDLEKVAELYHSHYN</sequence>
<dbReference type="InterPro" id="IPR011235">
    <property type="entry name" value="MepB-like"/>
</dbReference>